<dbReference type="Pfam" id="PF08327">
    <property type="entry name" value="AHSA1"/>
    <property type="match status" value="1"/>
</dbReference>
<gene>
    <name evidence="3" type="ORF">GCM10009765_44010</name>
</gene>
<dbReference type="Proteomes" id="UP001500618">
    <property type="component" value="Unassembled WGS sequence"/>
</dbReference>
<proteinExistence type="inferred from homology"/>
<comment type="caution">
    <text evidence="3">The sequence shown here is derived from an EMBL/GenBank/DDBJ whole genome shotgun (WGS) entry which is preliminary data.</text>
</comment>
<dbReference type="EMBL" id="BAAANY010000017">
    <property type="protein sequence ID" value="GAA1689883.1"/>
    <property type="molecule type" value="Genomic_DNA"/>
</dbReference>
<dbReference type="RefSeq" id="WP_163569979.1">
    <property type="nucleotide sequence ID" value="NZ_BAAANY010000017.1"/>
</dbReference>
<reference evidence="3 4" key="1">
    <citation type="journal article" date="2019" name="Int. J. Syst. Evol. Microbiol.">
        <title>The Global Catalogue of Microorganisms (GCM) 10K type strain sequencing project: providing services to taxonomists for standard genome sequencing and annotation.</title>
        <authorList>
            <consortium name="The Broad Institute Genomics Platform"/>
            <consortium name="The Broad Institute Genome Sequencing Center for Infectious Disease"/>
            <person name="Wu L."/>
            <person name="Ma J."/>
        </authorList>
    </citation>
    <scope>NUCLEOTIDE SEQUENCE [LARGE SCALE GENOMIC DNA]</scope>
    <source>
        <strain evidence="3 4">JCM 14718</strain>
    </source>
</reference>
<keyword evidence="4" id="KW-1185">Reference proteome</keyword>
<feature type="domain" description="Activator of Hsp90 ATPase homologue 1/2-like C-terminal" evidence="2">
    <location>
        <begin position="24"/>
        <end position="152"/>
    </location>
</feature>
<accession>A0ABN2HL95</accession>
<evidence type="ECO:0000313" key="4">
    <source>
        <dbReference type="Proteomes" id="UP001500618"/>
    </source>
</evidence>
<organism evidence="3 4">
    <name type="scientific">Fodinicola feengrottensis</name>
    <dbReference type="NCBI Taxonomy" id="435914"/>
    <lineage>
        <taxon>Bacteria</taxon>
        <taxon>Bacillati</taxon>
        <taxon>Actinomycetota</taxon>
        <taxon>Actinomycetes</taxon>
        <taxon>Mycobacteriales</taxon>
        <taxon>Fodinicola</taxon>
    </lineage>
</organism>
<dbReference type="SUPFAM" id="SSF55961">
    <property type="entry name" value="Bet v1-like"/>
    <property type="match status" value="1"/>
</dbReference>
<evidence type="ECO:0000313" key="3">
    <source>
        <dbReference type="EMBL" id="GAA1689883.1"/>
    </source>
</evidence>
<dbReference type="Gene3D" id="3.30.530.20">
    <property type="match status" value="1"/>
</dbReference>
<dbReference type="InterPro" id="IPR013538">
    <property type="entry name" value="ASHA1/2-like_C"/>
</dbReference>
<dbReference type="InterPro" id="IPR023393">
    <property type="entry name" value="START-like_dom_sf"/>
</dbReference>
<evidence type="ECO:0000256" key="1">
    <source>
        <dbReference type="ARBA" id="ARBA00006817"/>
    </source>
</evidence>
<name>A0ABN2HL95_9ACTN</name>
<sequence>MNEGVVEERDGMVTFRYERRLRKPTEVVWKAITDPDEVGKWAGSRPDIDLRPGGEYVSYHGEGIDPVVDRIVRVEPPRLFEHTFWVHINPSALVAWELTSTEAGCELVLTHTISVADLRAASETLAAGDSIAVIMSRNGAGWHHLLDLLEASFDGSAVAWSPEMRKDLQDAYAAMLS</sequence>
<comment type="similarity">
    <text evidence="1">Belongs to the AHA1 family.</text>
</comment>
<protein>
    <recommendedName>
        <fullName evidence="2">Activator of Hsp90 ATPase homologue 1/2-like C-terminal domain-containing protein</fullName>
    </recommendedName>
</protein>
<evidence type="ECO:0000259" key="2">
    <source>
        <dbReference type="Pfam" id="PF08327"/>
    </source>
</evidence>